<dbReference type="GeneID" id="4564028"/>
<dbReference type="EMBL" id="GG704914">
    <property type="protein sequence ID" value="EAS33395.2"/>
    <property type="molecule type" value="Genomic_DNA"/>
</dbReference>
<protein>
    <submittedName>
        <fullName evidence="2">Uncharacterized protein</fullName>
    </submittedName>
</protein>
<accession>A0A0E1RY50</accession>
<reference evidence="3" key="1">
    <citation type="journal article" date="2009" name="Genome Res.">
        <title>Comparative genomic analyses of the human fungal pathogens Coccidioides and their relatives.</title>
        <authorList>
            <person name="Sharpton T.J."/>
            <person name="Stajich J.E."/>
            <person name="Rounsley S.D."/>
            <person name="Gardner M.J."/>
            <person name="Wortman J.R."/>
            <person name="Jordar V.S."/>
            <person name="Maiti R."/>
            <person name="Kodira C.D."/>
            <person name="Neafsey D.E."/>
            <person name="Zeng Q."/>
            <person name="Hung C.-Y."/>
            <person name="McMahan C."/>
            <person name="Muszewska A."/>
            <person name="Grynberg M."/>
            <person name="Mandel M.A."/>
            <person name="Kellner E.M."/>
            <person name="Barker B.M."/>
            <person name="Galgiani J.N."/>
            <person name="Orbach M.J."/>
            <person name="Kirkland T.N."/>
            <person name="Cole G.T."/>
            <person name="Henn M.R."/>
            <person name="Birren B.W."/>
            <person name="Taylor J.W."/>
        </authorList>
    </citation>
    <scope>NUCLEOTIDE SEQUENCE [LARGE SCALE GENOMIC DNA]</scope>
    <source>
        <strain evidence="3">RS</strain>
    </source>
</reference>
<evidence type="ECO:0000313" key="3">
    <source>
        <dbReference type="Proteomes" id="UP000001261"/>
    </source>
</evidence>
<dbReference type="Proteomes" id="UP000001261">
    <property type="component" value="Unassembled WGS sequence"/>
</dbReference>
<dbReference type="OMA" id="CWRRIRT"/>
<keyword evidence="3" id="KW-1185">Reference proteome</keyword>
<reference evidence="3" key="2">
    <citation type="journal article" date="2010" name="Genome Res.">
        <title>Population genomic sequencing of Coccidioides fungi reveals recent hybridization and transposon control.</title>
        <authorList>
            <person name="Neafsey D.E."/>
            <person name="Barker B.M."/>
            <person name="Sharpton T.J."/>
            <person name="Stajich J.E."/>
            <person name="Park D.J."/>
            <person name="Whiston E."/>
            <person name="Hung C.-Y."/>
            <person name="McMahan C."/>
            <person name="White J."/>
            <person name="Sykes S."/>
            <person name="Heiman D."/>
            <person name="Young S."/>
            <person name="Zeng Q."/>
            <person name="Abouelleil A."/>
            <person name="Aftuck L."/>
            <person name="Bessette D."/>
            <person name="Brown A."/>
            <person name="FitzGerald M."/>
            <person name="Lui A."/>
            <person name="Macdonald J.P."/>
            <person name="Priest M."/>
            <person name="Orbach M.J."/>
            <person name="Galgiani J.N."/>
            <person name="Kirkland T.N."/>
            <person name="Cole G.T."/>
            <person name="Birren B.W."/>
            <person name="Henn M.R."/>
            <person name="Taylor J.W."/>
            <person name="Rounsley S.D."/>
        </authorList>
    </citation>
    <scope>GENOME REANNOTATION</scope>
    <source>
        <strain evidence="3">RS</strain>
    </source>
</reference>
<sequence>MSGPRILLAEPGTSRRRKQHRVQVRGTPYKALAFPSVGWGTKWPARSRSRKSPRCSPDWPLEKIPTLWLGRAANLVASSLGLGRRYDGTLILLSQFRANAKSTPFQVSSRVFGRVDYRDLKSKTPRSKSGLPASQPCWRRIRTGTGSCLEAENSAPMATQRGALGVAAITERRSSSRRCSATQRRRILGRPPRKYLTTGCPPTLIAAEEWACTHARSD</sequence>
<dbReference type="VEuPathDB" id="FungiDB:CIMG_04419"/>
<organism evidence="2 3">
    <name type="scientific">Coccidioides immitis (strain RS)</name>
    <name type="common">Valley fever fungus</name>
    <dbReference type="NCBI Taxonomy" id="246410"/>
    <lineage>
        <taxon>Eukaryota</taxon>
        <taxon>Fungi</taxon>
        <taxon>Dikarya</taxon>
        <taxon>Ascomycota</taxon>
        <taxon>Pezizomycotina</taxon>
        <taxon>Eurotiomycetes</taxon>
        <taxon>Eurotiomycetidae</taxon>
        <taxon>Onygenales</taxon>
        <taxon>Onygenaceae</taxon>
        <taxon>Coccidioides</taxon>
    </lineage>
</organism>
<name>A0A0E1RY50_COCIM</name>
<dbReference type="RefSeq" id="XP_001244978.2">
    <property type="nucleotide sequence ID" value="XM_001244977.2"/>
</dbReference>
<evidence type="ECO:0000313" key="2">
    <source>
        <dbReference type="EMBL" id="EAS33395.2"/>
    </source>
</evidence>
<gene>
    <name evidence="2" type="ORF">CIMG_04419</name>
</gene>
<proteinExistence type="predicted"/>
<dbReference type="KEGG" id="cim:CIMG_04419"/>
<evidence type="ECO:0000256" key="1">
    <source>
        <dbReference type="SAM" id="MobiDB-lite"/>
    </source>
</evidence>
<feature type="region of interest" description="Disordered" evidence="1">
    <location>
        <begin position="1"/>
        <end position="20"/>
    </location>
</feature>
<dbReference type="AlphaFoldDB" id="A0A0E1RY50"/>
<dbReference type="InParanoid" id="A0A0E1RY50"/>